<dbReference type="InterPro" id="IPR001305">
    <property type="entry name" value="HSP_DnaJ_Cys-rich_dom"/>
</dbReference>
<keyword evidence="5" id="KW-0863">Zinc-finger</keyword>
<dbReference type="PROSITE" id="PS50076">
    <property type="entry name" value="DNAJ_2"/>
    <property type="match status" value="1"/>
</dbReference>
<evidence type="ECO:0000256" key="4">
    <source>
        <dbReference type="ARBA" id="ARBA00022737"/>
    </source>
</evidence>
<keyword evidence="8" id="KW-0143">Chaperone</keyword>
<dbReference type="InterPro" id="IPR001623">
    <property type="entry name" value="DnaJ_domain"/>
</dbReference>
<keyword evidence="1" id="KW-0963">Cytoplasm</keyword>
<sequence length="362" mass="39423">MRDYYEVLSVSRDASDDTIKKAYRKLALKYHPDRNPNDKEAEGKFKEAAEAYNILSDRQKRGQYDQFGHAGVGMGDGSTAGFGGGVHMSMDDIFSQFGDVFGGSPFESFFGGNSGNRTRKKGTDIQIKLPLSLEDIFGGINKKVKIKRSVLAPGVTFNNCHTCKGAGQVSQVTNTILGHMRSTSVCPACQGTGKKVGNRPAGAGPDGMIRKDETIKLKIPAGVEAGNYMTVNGQGNEDINSSSGDLIVVFDEKSHEFFVRDGVNVLLEATIQYPVAVLGGKIDIPTLNGRAELKIPAGIQSGQVLRMRKKGFPHLRGRSRGDQLVRIIVHTPVSLSRKDKKIIEELKEKLPPIKNPFSKIEL</sequence>
<keyword evidence="6" id="KW-0862">Zinc</keyword>
<dbReference type="Gene3D" id="2.60.260.20">
    <property type="entry name" value="Urease metallochaperone UreE, N-terminal domain"/>
    <property type="match status" value="2"/>
</dbReference>
<reference evidence="10" key="1">
    <citation type="submission" date="2018-05" db="EMBL/GenBank/DDBJ databases">
        <authorList>
            <person name="Lanie J.A."/>
            <person name="Ng W.-L."/>
            <person name="Kazmierczak K.M."/>
            <person name="Andrzejewski T.M."/>
            <person name="Davidsen T.M."/>
            <person name="Wayne K.J."/>
            <person name="Tettelin H."/>
            <person name="Glass J.I."/>
            <person name="Rusch D."/>
            <person name="Podicherti R."/>
            <person name="Tsui H.-C.T."/>
            <person name="Winkler M.E."/>
        </authorList>
    </citation>
    <scope>NUCLEOTIDE SEQUENCE</scope>
</reference>
<dbReference type="GO" id="GO:0005737">
    <property type="term" value="C:cytoplasm"/>
    <property type="evidence" value="ECO:0007669"/>
    <property type="project" value="TreeGrafter"/>
</dbReference>
<evidence type="ECO:0000256" key="3">
    <source>
        <dbReference type="ARBA" id="ARBA00022723"/>
    </source>
</evidence>
<dbReference type="PANTHER" id="PTHR43096">
    <property type="entry name" value="DNAJ HOMOLOG 1, MITOCHONDRIAL-RELATED"/>
    <property type="match status" value="1"/>
</dbReference>
<evidence type="ECO:0000256" key="5">
    <source>
        <dbReference type="ARBA" id="ARBA00022771"/>
    </source>
</evidence>
<dbReference type="PRINTS" id="PR00625">
    <property type="entry name" value="JDOMAIN"/>
</dbReference>
<protein>
    <recommendedName>
        <fullName evidence="9">J domain-containing protein</fullName>
    </recommendedName>
</protein>
<dbReference type="Pfam" id="PF01556">
    <property type="entry name" value="DnaJ_C"/>
    <property type="match status" value="1"/>
</dbReference>
<dbReference type="SMART" id="SM00271">
    <property type="entry name" value="DnaJ"/>
    <property type="match status" value="1"/>
</dbReference>
<dbReference type="GO" id="GO:0051082">
    <property type="term" value="F:unfolded protein binding"/>
    <property type="evidence" value="ECO:0007669"/>
    <property type="project" value="InterPro"/>
</dbReference>
<dbReference type="CDD" id="cd06257">
    <property type="entry name" value="DnaJ"/>
    <property type="match status" value="1"/>
</dbReference>
<keyword evidence="3" id="KW-0479">Metal-binding</keyword>
<evidence type="ECO:0000256" key="2">
    <source>
        <dbReference type="ARBA" id="ARBA00022705"/>
    </source>
</evidence>
<dbReference type="SUPFAM" id="SSF49493">
    <property type="entry name" value="HSP40/DnaJ peptide-binding domain"/>
    <property type="match status" value="2"/>
</dbReference>
<evidence type="ECO:0000256" key="7">
    <source>
        <dbReference type="ARBA" id="ARBA00023016"/>
    </source>
</evidence>
<dbReference type="NCBIfam" id="NF008035">
    <property type="entry name" value="PRK10767.1"/>
    <property type="match status" value="1"/>
</dbReference>
<dbReference type="InterPro" id="IPR036410">
    <property type="entry name" value="HSP_DnaJ_Cys-rich_dom_sf"/>
</dbReference>
<evidence type="ECO:0000256" key="8">
    <source>
        <dbReference type="ARBA" id="ARBA00023186"/>
    </source>
</evidence>
<dbReference type="FunFam" id="1.10.287.110:FF:000034">
    <property type="entry name" value="Chaperone protein DnaJ"/>
    <property type="match status" value="1"/>
</dbReference>
<dbReference type="Pfam" id="PF00226">
    <property type="entry name" value="DnaJ"/>
    <property type="match status" value="1"/>
</dbReference>
<gene>
    <name evidence="10" type="ORF">METZ01_LOCUS200699</name>
</gene>
<keyword evidence="7" id="KW-0346">Stress response</keyword>
<evidence type="ECO:0000256" key="1">
    <source>
        <dbReference type="ARBA" id="ARBA00022490"/>
    </source>
</evidence>
<dbReference type="InterPro" id="IPR002939">
    <property type="entry name" value="DnaJ_C"/>
</dbReference>
<keyword evidence="2" id="KW-0235">DNA replication</keyword>
<dbReference type="EMBL" id="UINC01043596">
    <property type="protein sequence ID" value="SVB47845.1"/>
    <property type="molecule type" value="Genomic_DNA"/>
</dbReference>
<proteinExistence type="inferred from homology"/>
<dbReference type="GO" id="GO:0042026">
    <property type="term" value="P:protein refolding"/>
    <property type="evidence" value="ECO:0007669"/>
    <property type="project" value="TreeGrafter"/>
</dbReference>
<evidence type="ECO:0000313" key="10">
    <source>
        <dbReference type="EMBL" id="SVB47845.1"/>
    </source>
</evidence>
<dbReference type="CDD" id="cd10747">
    <property type="entry name" value="DnaJ_C"/>
    <property type="match status" value="1"/>
</dbReference>
<organism evidence="10">
    <name type="scientific">marine metagenome</name>
    <dbReference type="NCBI Taxonomy" id="408172"/>
    <lineage>
        <taxon>unclassified sequences</taxon>
        <taxon>metagenomes</taxon>
        <taxon>ecological metagenomes</taxon>
    </lineage>
</organism>
<accession>A0A382EBH0</accession>
<dbReference type="Pfam" id="PF00684">
    <property type="entry name" value="DnaJ_CXXCXGXG"/>
    <property type="match status" value="1"/>
</dbReference>
<dbReference type="AlphaFoldDB" id="A0A382EBH0"/>
<dbReference type="SUPFAM" id="SSF57938">
    <property type="entry name" value="DnaJ/Hsp40 cysteine-rich domain"/>
    <property type="match status" value="1"/>
</dbReference>
<evidence type="ECO:0000259" key="9">
    <source>
        <dbReference type="PROSITE" id="PS50076"/>
    </source>
</evidence>
<dbReference type="PANTHER" id="PTHR43096:SF48">
    <property type="entry name" value="CHAPERONE PROTEIN DNAJ"/>
    <property type="match status" value="1"/>
</dbReference>
<evidence type="ECO:0000256" key="6">
    <source>
        <dbReference type="ARBA" id="ARBA00022833"/>
    </source>
</evidence>
<dbReference type="GO" id="GO:0008270">
    <property type="term" value="F:zinc ion binding"/>
    <property type="evidence" value="ECO:0007669"/>
    <property type="project" value="UniProtKB-KW"/>
</dbReference>
<dbReference type="HAMAP" id="MF_01152">
    <property type="entry name" value="DnaJ"/>
    <property type="match status" value="1"/>
</dbReference>
<dbReference type="GO" id="GO:0031072">
    <property type="term" value="F:heat shock protein binding"/>
    <property type="evidence" value="ECO:0007669"/>
    <property type="project" value="InterPro"/>
</dbReference>
<dbReference type="InterPro" id="IPR036869">
    <property type="entry name" value="J_dom_sf"/>
</dbReference>
<name>A0A382EBH0_9ZZZZ</name>
<dbReference type="InterPro" id="IPR012724">
    <property type="entry name" value="DnaJ"/>
</dbReference>
<dbReference type="Gene3D" id="1.10.287.110">
    <property type="entry name" value="DnaJ domain"/>
    <property type="match status" value="1"/>
</dbReference>
<dbReference type="InterPro" id="IPR008971">
    <property type="entry name" value="HSP40/DnaJ_pept-bd"/>
</dbReference>
<dbReference type="PROSITE" id="PS00636">
    <property type="entry name" value="DNAJ_1"/>
    <property type="match status" value="1"/>
</dbReference>
<dbReference type="GO" id="GO:0005524">
    <property type="term" value="F:ATP binding"/>
    <property type="evidence" value="ECO:0007669"/>
    <property type="project" value="InterPro"/>
</dbReference>
<dbReference type="FunFam" id="2.60.260.20:FF:000005">
    <property type="entry name" value="Chaperone protein dnaJ 1, mitochondrial"/>
    <property type="match status" value="1"/>
</dbReference>
<dbReference type="InterPro" id="IPR018253">
    <property type="entry name" value="DnaJ_domain_CS"/>
</dbReference>
<dbReference type="CDD" id="cd10719">
    <property type="entry name" value="DnaJ_zf"/>
    <property type="match status" value="1"/>
</dbReference>
<dbReference type="GO" id="GO:0006260">
    <property type="term" value="P:DNA replication"/>
    <property type="evidence" value="ECO:0007669"/>
    <property type="project" value="UniProtKB-KW"/>
</dbReference>
<dbReference type="GO" id="GO:0009408">
    <property type="term" value="P:response to heat"/>
    <property type="evidence" value="ECO:0007669"/>
    <property type="project" value="InterPro"/>
</dbReference>
<keyword evidence="4" id="KW-0677">Repeat</keyword>
<dbReference type="SUPFAM" id="SSF46565">
    <property type="entry name" value="Chaperone J-domain"/>
    <property type="match status" value="1"/>
</dbReference>
<feature type="domain" description="J" evidence="9">
    <location>
        <begin position="3"/>
        <end position="68"/>
    </location>
</feature>
<dbReference type="Gene3D" id="2.10.230.10">
    <property type="entry name" value="Heat shock protein DnaJ, cysteine-rich domain"/>
    <property type="match status" value="1"/>
</dbReference>